<evidence type="ECO:0000259" key="1">
    <source>
        <dbReference type="Pfam" id="PF18735"/>
    </source>
</evidence>
<organism evidence="2">
    <name type="scientific">bioreactor metagenome</name>
    <dbReference type="NCBI Taxonomy" id="1076179"/>
    <lineage>
        <taxon>unclassified sequences</taxon>
        <taxon>metagenomes</taxon>
        <taxon>ecological metagenomes</taxon>
    </lineage>
</organism>
<gene>
    <name evidence="2" type="ORF">SDC9_60130</name>
</gene>
<dbReference type="AlphaFoldDB" id="A0A644XDF2"/>
<name>A0A644XDF2_9ZZZZ</name>
<comment type="caution">
    <text evidence="2">The sequence shown here is derived from an EMBL/GenBank/DDBJ whole genome shotgun (WGS) entry which is preliminary data.</text>
</comment>
<reference evidence="2" key="1">
    <citation type="submission" date="2019-08" db="EMBL/GenBank/DDBJ databases">
        <authorList>
            <person name="Kucharzyk K."/>
            <person name="Murdoch R.W."/>
            <person name="Higgins S."/>
            <person name="Loffler F."/>
        </authorList>
    </citation>
    <scope>NUCLEOTIDE SEQUENCE</scope>
</reference>
<sequence length="288" mass="34087">MKIVYVKGSIIIDTDKFVYADIMAYTSHDIEKVFEKEDLEIHEKDLIIDDNYQSSMFTYYFATKEVASYKIGVAKWPSLPYFLFKDLESDILKIRTIYNVKFDDSELYNTLYKQSFVSLITLLEVFLTELLFSFVFRNEDVFNQFNTKVDDFIKRQLMLGHKPKTNVHNRVDCENLLNFYIRNIRYQELEKIQKIYEEMFNISFPEVKKLSQHIKKRNDIVHRNGHDMDGIHFQINKEDLENVISDLKTFINEICSVLDLKKTLNFSGDRGCDYILEKTGSAQAIDKS</sequence>
<proteinExistence type="predicted"/>
<dbReference type="Pfam" id="PF18735">
    <property type="entry name" value="HEPN_RiboL-PSP"/>
    <property type="match status" value="1"/>
</dbReference>
<dbReference type="EMBL" id="VSSQ01002170">
    <property type="protein sequence ID" value="MPM13771.1"/>
    <property type="molecule type" value="Genomic_DNA"/>
</dbReference>
<protein>
    <recommendedName>
        <fullName evidence="1">RiboL-PSP-HEPN domain-containing protein</fullName>
    </recommendedName>
</protein>
<dbReference type="InterPro" id="IPR041519">
    <property type="entry name" value="HEPN_RiboL-PSP"/>
</dbReference>
<evidence type="ECO:0000313" key="2">
    <source>
        <dbReference type="EMBL" id="MPM13771.1"/>
    </source>
</evidence>
<accession>A0A644XDF2</accession>
<feature type="domain" description="RiboL-PSP-HEPN" evidence="1">
    <location>
        <begin position="86"/>
        <end position="257"/>
    </location>
</feature>